<dbReference type="Proteomes" id="UP000253083">
    <property type="component" value="Unassembled WGS sequence"/>
</dbReference>
<dbReference type="InterPro" id="IPR022742">
    <property type="entry name" value="Hydrolase_4"/>
</dbReference>
<dbReference type="OrthoDB" id="9788260at2"/>
<evidence type="ECO:0000259" key="1">
    <source>
        <dbReference type="Pfam" id="PF12146"/>
    </source>
</evidence>
<name>A0A395JKE0_9GAMM</name>
<protein>
    <submittedName>
        <fullName evidence="2">Alpha-beta hydrolase superfamily lysophospholipase</fullName>
    </submittedName>
</protein>
<reference evidence="2 3" key="1">
    <citation type="submission" date="2018-06" db="EMBL/GenBank/DDBJ databases">
        <title>Genomic Encyclopedia of Type Strains, Phase IV (KMG-IV): sequencing the most valuable type-strain genomes for metagenomic binning, comparative biology and taxonomic classification.</title>
        <authorList>
            <person name="Goeker M."/>
        </authorList>
    </citation>
    <scope>NUCLEOTIDE SEQUENCE [LARGE SCALE GENOMIC DNA]</scope>
    <source>
        <strain evidence="2 3">DSM 24032</strain>
    </source>
</reference>
<dbReference type="GO" id="GO:0016787">
    <property type="term" value="F:hydrolase activity"/>
    <property type="evidence" value="ECO:0007669"/>
    <property type="project" value="UniProtKB-KW"/>
</dbReference>
<keyword evidence="2" id="KW-0378">Hydrolase</keyword>
<proteinExistence type="predicted"/>
<dbReference type="SUPFAM" id="SSF53474">
    <property type="entry name" value="alpha/beta-Hydrolases"/>
    <property type="match status" value="1"/>
</dbReference>
<feature type="domain" description="Serine aminopeptidase S33" evidence="1">
    <location>
        <begin position="81"/>
        <end position="335"/>
    </location>
</feature>
<dbReference type="FunCoup" id="A0A395JKE0">
    <property type="interactions" value="25"/>
</dbReference>
<dbReference type="Pfam" id="PF12146">
    <property type="entry name" value="Hydrolase_4"/>
    <property type="match status" value="1"/>
</dbReference>
<dbReference type="PANTHER" id="PTHR11614">
    <property type="entry name" value="PHOSPHOLIPASE-RELATED"/>
    <property type="match status" value="1"/>
</dbReference>
<dbReference type="Gene3D" id="3.40.50.1820">
    <property type="entry name" value="alpha/beta hydrolase"/>
    <property type="match status" value="1"/>
</dbReference>
<comment type="caution">
    <text evidence="2">The sequence shown here is derived from an EMBL/GenBank/DDBJ whole genome shotgun (WGS) entry which is preliminary data.</text>
</comment>
<dbReference type="AlphaFoldDB" id="A0A395JKE0"/>
<evidence type="ECO:0000313" key="3">
    <source>
        <dbReference type="Proteomes" id="UP000253083"/>
    </source>
</evidence>
<dbReference type="RefSeq" id="WP_113953814.1">
    <property type="nucleotide sequence ID" value="NZ_QNRT01000002.1"/>
</dbReference>
<keyword evidence="3" id="KW-1185">Reference proteome</keyword>
<dbReference type="InterPro" id="IPR029058">
    <property type="entry name" value="AB_hydrolase_fold"/>
</dbReference>
<gene>
    <name evidence="2" type="ORF">DFR28_102426</name>
</gene>
<evidence type="ECO:0000313" key="2">
    <source>
        <dbReference type="EMBL" id="RBP51009.1"/>
    </source>
</evidence>
<accession>A0A395JKE0</accession>
<dbReference type="InterPro" id="IPR051044">
    <property type="entry name" value="MAG_DAG_Lipase"/>
</dbReference>
<organism evidence="2 3">
    <name type="scientific">Arenicella xantha</name>
    <dbReference type="NCBI Taxonomy" id="644221"/>
    <lineage>
        <taxon>Bacteria</taxon>
        <taxon>Pseudomonadati</taxon>
        <taxon>Pseudomonadota</taxon>
        <taxon>Gammaproteobacteria</taxon>
        <taxon>Arenicellales</taxon>
        <taxon>Arenicellaceae</taxon>
        <taxon>Arenicella</taxon>
    </lineage>
</organism>
<dbReference type="InParanoid" id="A0A395JKE0"/>
<dbReference type="EMBL" id="QNRT01000002">
    <property type="protein sequence ID" value="RBP51009.1"/>
    <property type="molecule type" value="Genomic_DNA"/>
</dbReference>
<sequence>MKIIRRSLLGLFTALILIWLATILALQFEHHEYTPVSQEQRDQASHYLANKITPIPSDWQWESFEAEPGVILRTGILDVANAKGTVVFVPGFTGSIDMSMSTITQLSQNGYRVAAIEYRGQGKSYRPLAHPEKGYVQDYQLLANDLAKFARHVKRNNEPLYFFSISKGAHLTMRMAAEFDVDASAYALVVPMIKINTGNTDYQWVERSANALNAIGLGKMYAPGQAQWPPLPLKFGEANECNSNPDTAQLQSAMFALDESLRVRGTTVKWLIETIHSSHLLMSDGFMHALTQPVKIFTAGDDRLVDTDAAQQFCSSLTQCEVQHYPDARHCINREDPERMHAIVDAAVTHFESANKRA</sequence>